<accession>A0AA40SWP3</accession>
<feature type="signal peptide" evidence="1">
    <location>
        <begin position="1"/>
        <end position="26"/>
    </location>
</feature>
<keyword evidence="3" id="KW-1185">Reference proteome</keyword>
<dbReference type="RefSeq" id="WP_191757925.1">
    <property type="nucleotide sequence ID" value="NZ_VJXY01000012.1"/>
</dbReference>
<dbReference type="AlphaFoldDB" id="A0AA40SWP3"/>
<reference evidence="2" key="1">
    <citation type="submission" date="2019-07" db="EMBL/GenBank/DDBJ databases">
        <title>Toxilogical consequences of a new and cryptic species of cyanobacteria (Komarekiella delphini-convector) recovered from the epidermis of a bottlenose dolphin and 1500 ft. in the air.</title>
        <authorList>
            <person name="Brown A.O."/>
            <person name="Dvorak P."/>
            <person name="Villanueva C.D."/>
            <person name="Foss A.J."/>
            <person name="Garvey A.D."/>
            <person name="Gibson Q.A."/>
            <person name="Johansen J.R."/>
            <person name="Casamatta D.A."/>
        </authorList>
    </citation>
    <scope>NUCLEOTIDE SEQUENCE</scope>
    <source>
        <strain evidence="2">SJRDD-AB1</strain>
    </source>
</reference>
<organism evidence="2 3">
    <name type="scientific">Komarekiella delphini-convector SJRDD-AB1</name>
    <dbReference type="NCBI Taxonomy" id="2593771"/>
    <lineage>
        <taxon>Bacteria</taxon>
        <taxon>Bacillati</taxon>
        <taxon>Cyanobacteriota</taxon>
        <taxon>Cyanophyceae</taxon>
        <taxon>Nostocales</taxon>
        <taxon>Nostocaceae</taxon>
        <taxon>Komarekiella</taxon>
        <taxon>Komarekiella delphini-convector</taxon>
    </lineage>
</organism>
<sequence>MRFSQIVTILGCTAAFISIAPIRAEAATFQVKSGVTSVYHDLNFLSSIGLNLTGTNNTAQPINSNFIVGFSISPDTNFKFSNIGGFTPLSGTIKHTGTITFNNQTTIGNFSIDLAPKRTVNHASGLVLKDTFSLNTVLFDLSTPGSVAFDGKDLTLADVKLLISPEFATILGNPNLAGVLGGTARIDAQVFPDAAVPEPESLLATLVAGAALLATRFCIQKIKYT</sequence>
<evidence type="ECO:0008006" key="4">
    <source>
        <dbReference type="Google" id="ProtNLM"/>
    </source>
</evidence>
<proteinExistence type="predicted"/>
<evidence type="ECO:0000256" key="1">
    <source>
        <dbReference type="SAM" id="SignalP"/>
    </source>
</evidence>
<dbReference type="Proteomes" id="UP001165986">
    <property type="component" value="Unassembled WGS sequence"/>
</dbReference>
<evidence type="ECO:0000313" key="3">
    <source>
        <dbReference type="Proteomes" id="UP001165986"/>
    </source>
</evidence>
<protein>
    <recommendedName>
        <fullName evidence="4">PEP-CTERM sorting domain-containing protein</fullName>
    </recommendedName>
</protein>
<comment type="caution">
    <text evidence="2">The sequence shown here is derived from an EMBL/GenBank/DDBJ whole genome shotgun (WGS) entry which is preliminary data.</text>
</comment>
<gene>
    <name evidence="2" type="ORF">FNW02_12790</name>
</gene>
<name>A0AA40SWP3_9NOST</name>
<evidence type="ECO:0000313" key="2">
    <source>
        <dbReference type="EMBL" id="MBD6616683.1"/>
    </source>
</evidence>
<dbReference type="EMBL" id="VJXY01000012">
    <property type="protein sequence ID" value="MBD6616683.1"/>
    <property type="molecule type" value="Genomic_DNA"/>
</dbReference>
<keyword evidence="1" id="KW-0732">Signal</keyword>
<feature type="chain" id="PRO_5041322898" description="PEP-CTERM sorting domain-containing protein" evidence="1">
    <location>
        <begin position="27"/>
        <end position="225"/>
    </location>
</feature>